<name>A0A2T4UG74_9ACTN</name>
<keyword evidence="1" id="KW-0285">Flavoprotein</keyword>
<evidence type="ECO:0000259" key="4">
    <source>
        <dbReference type="Pfam" id="PF07992"/>
    </source>
</evidence>
<evidence type="ECO:0000313" key="5">
    <source>
        <dbReference type="EMBL" id="PTL58215.1"/>
    </source>
</evidence>
<dbReference type="InterPro" id="IPR023753">
    <property type="entry name" value="FAD/NAD-binding_dom"/>
</dbReference>
<evidence type="ECO:0000313" key="6">
    <source>
        <dbReference type="Proteomes" id="UP000240739"/>
    </source>
</evidence>
<keyword evidence="2" id="KW-0560">Oxidoreductase</keyword>
<proteinExistence type="predicted"/>
<dbReference type="PRINTS" id="PR00368">
    <property type="entry name" value="FADPNR"/>
</dbReference>
<accession>A0A2T4UG74</accession>
<dbReference type="Pfam" id="PF07992">
    <property type="entry name" value="Pyr_redox_2"/>
    <property type="match status" value="1"/>
</dbReference>
<dbReference type="Gene3D" id="3.50.50.60">
    <property type="entry name" value="FAD/NAD(P)-binding domain"/>
    <property type="match status" value="2"/>
</dbReference>
<dbReference type="EMBL" id="PYYB01000001">
    <property type="protein sequence ID" value="PTL58215.1"/>
    <property type="molecule type" value="Genomic_DNA"/>
</dbReference>
<reference evidence="5 6" key="1">
    <citation type="submission" date="2018-03" db="EMBL/GenBank/DDBJ databases">
        <title>Aquarubrobacter algicola gen. nov., sp. nov., a novel actinobacterium isolated from shallow eutrophic lake during the end of cyanobacterial harmful algal blooms.</title>
        <authorList>
            <person name="Chun S.J."/>
        </authorList>
    </citation>
    <scope>NUCLEOTIDE SEQUENCE [LARGE SCALE GENOMIC DNA]</scope>
    <source>
        <strain evidence="5 6">Seoho-28</strain>
    </source>
</reference>
<dbReference type="AlphaFoldDB" id="A0A2T4UG74"/>
<comment type="caution">
    <text evidence="5">The sequence shown here is derived from an EMBL/GenBank/DDBJ whole genome shotgun (WGS) entry which is preliminary data.</text>
</comment>
<dbReference type="GO" id="GO:0004791">
    <property type="term" value="F:thioredoxin-disulfide reductase (NADPH) activity"/>
    <property type="evidence" value="ECO:0007669"/>
    <property type="project" value="UniProtKB-EC"/>
</dbReference>
<feature type="domain" description="FAD/NAD(P)-binding" evidence="4">
    <location>
        <begin position="6"/>
        <end position="288"/>
    </location>
</feature>
<dbReference type="SUPFAM" id="SSF51905">
    <property type="entry name" value="FAD/NAD(P)-binding domain"/>
    <property type="match status" value="1"/>
</dbReference>
<evidence type="ECO:0000256" key="1">
    <source>
        <dbReference type="ARBA" id="ARBA00022630"/>
    </source>
</evidence>
<dbReference type="Proteomes" id="UP000240739">
    <property type="component" value="Unassembled WGS sequence"/>
</dbReference>
<dbReference type="RefSeq" id="WP_107566653.1">
    <property type="nucleotide sequence ID" value="NZ_PYYB01000001.1"/>
</dbReference>
<gene>
    <name evidence="5" type="ORF">C7Y72_00400</name>
</gene>
<organism evidence="5 6">
    <name type="scientific">Paraconexibacter algicola</name>
    <dbReference type="NCBI Taxonomy" id="2133960"/>
    <lineage>
        <taxon>Bacteria</taxon>
        <taxon>Bacillati</taxon>
        <taxon>Actinomycetota</taxon>
        <taxon>Thermoleophilia</taxon>
        <taxon>Solirubrobacterales</taxon>
        <taxon>Paraconexibacteraceae</taxon>
        <taxon>Paraconexibacter</taxon>
    </lineage>
</organism>
<evidence type="ECO:0000256" key="2">
    <source>
        <dbReference type="ARBA" id="ARBA00023002"/>
    </source>
</evidence>
<dbReference type="InterPro" id="IPR050097">
    <property type="entry name" value="Ferredoxin-NADP_redctase_2"/>
</dbReference>
<sequence>MDQDWDVIVVGAGAAGLNAAQMLGRARRRTLVVDAGEQSNRAAPAVHGVLGHDGRTADELYALGRRELATYPSVTVRDGTVTAARATGTPQAPAFTATVDGDEHRSRRLLLAGGTTYVLPDVPGAAELWGTDVFHCPFCHGWEVRDAPLALLAPGGGHLLHDLLLTGWSDDVVVLTDGPATALDDAARATLDAAGVRLEERPIARLRAEGGTLAAVVLADGEELVRRAVLSVHTRRQRSPLAEQLGLELRPDGTILTDGQAMTSLPGVLAAGDAAMSMPSVPNAIAEGSRAGAFASTGLLAEDHGLPFPPH</sequence>
<evidence type="ECO:0000256" key="3">
    <source>
        <dbReference type="ARBA" id="ARBA00048132"/>
    </source>
</evidence>
<comment type="catalytic activity">
    <reaction evidence="3">
        <text>[thioredoxin]-dithiol + NADP(+) = [thioredoxin]-disulfide + NADPH + H(+)</text>
        <dbReference type="Rhea" id="RHEA:20345"/>
        <dbReference type="Rhea" id="RHEA-COMP:10698"/>
        <dbReference type="Rhea" id="RHEA-COMP:10700"/>
        <dbReference type="ChEBI" id="CHEBI:15378"/>
        <dbReference type="ChEBI" id="CHEBI:29950"/>
        <dbReference type="ChEBI" id="CHEBI:50058"/>
        <dbReference type="ChEBI" id="CHEBI:57783"/>
        <dbReference type="ChEBI" id="CHEBI:58349"/>
        <dbReference type="EC" id="1.8.1.9"/>
    </reaction>
</comment>
<protein>
    <submittedName>
        <fullName evidence="5">NAD(P)/FAD-dependent oxidoreductase</fullName>
    </submittedName>
</protein>
<keyword evidence="6" id="KW-1185">Reference proteome</keyword>
<dbReference type="PANTHER" id="PTHR48105">
    <property type="entry name" value="THIOREDOXIN REDUCTASE 1-RELATED-RELATED"/>
    <property type="match status" value="1"/>
</dbReference>
<dbReference type="PRINTS" id="PR00469">
    <property type="entry name" value="PNDRDTASEII"/>
</dbReference>
<dbReference type="InterPro" id="IPR036188">
    <property type="entry name" value="FAD/NAD-bd_sf"/>
</dbReference>
<dbReference type="OrthoDB" id="9786503at2"/>